<evidence type="ECO:0000256" key="2">
    <source>
        <dbReference type="ARBA" id="ARBA00023125"/>
    </source>
</evidence>
<dbReference type="InterPro" id="IPR050204">
    <property type="entry name" value="AraC_XylS_family_regulators"/>
</dbReference>
<proteinExistence type="predicted"/>
<dbReference type="SUPFAM" id="SSF46689">
    <property type="entry name" value="Homeodomain-like"/>
    <property type="match status" value="1"/>
</dbReference>
<name>A0ABU1AXP4_9BACT</name>
<protein>
    <submittedName>
        <fullName evidence="5">Helix-turn-helix transcriptional regulator</fullName>
    </submittedName>
</protein>
<comment type="caution">
    <text evidence="5">The sequence shown here is derived from an EMBL/GenBank/DDBJ whole genome shotgun (WGS) entry which is preliminary data.</text>
</comment>
<dbReference type="Proteomes" id="UP001225316">
    <property type="component" value="Unassembled WGS sequence"/>
</dbReference>
<evidence type="ECO:0000313" key="5">
    <source>
        <dbReference type="EMBL" id="MDQ8208900.1"/>
    </source>
</evidence>
<accession>A0ABU1AXP4</accession>
<keyword evidence="3" id="KW-0804">Transcription</keyword>
<dbReference type="PANTHER" id="PTHR46796">
    <property type="entry name" value="HTH-TYPE TRANSCRIPTIONAL ACTIVATOR RHAS-RELATED"/>
    <property type="match status" value="1"/>
</dbReference>
<evidence type="ECO:0000313" key="6">
    <source>
        <dbReference type="Proteomes" id="UP001225316"/>
    </source>
</evidence>
<evidence type="ECO:0000259" key="4">
    <source>
        <dbReference type="PROSITE" id="PS01124"/>
    </source>
</evidence>
<gene>
    <name evidence="5" type="ORF">QEH52_15335</name>
</gene>
<organism evidence="5 6">
    <name type="scientific">Thalassobacterium maritimum</name>
    <dbReference type="NCBI Taxonomy" id="3041265"/>
    <lineage>
        <taxon>Bacteria</taxon>
        <taxon>Pseudomonadati</taxon>
        <taxon>Verrucomicrobiota</taxon>
        <taxon>Opitutia</taxon>
        <taxon>Puniceicoccales</taxon>
        <taxon>Coraliomargaritaceae</taxon>
        <taxon>Thalassobacterium</taxon>
    </lineage>
</organism>
<dbReference type="InterPro" id="IPR018060">
    <property type="entry name" value="HTH_AraC"/>
</dbReference>
<feature type="domain" description="HTH araC/xylS-type" evidence="4">
    <location>
        <begin position="189"/>
        <end position="288"/>
    </location>
</feature>
<dbReference type="Pfam" id="PF12833">
    <property type="entry name" value="HTH_18"/>
    <property type="match status" value="1"/>
</dbReference>
<keyword evidence="6" id="KW-1185">Reference proteome</keyword>
<dbReference type="SMART" id="SM00342">
    <property type="entry name" value="HTH_ARAC"/>
    <property type="match status" value="1"/>
</dbReference>
<evidence type="ECO:0000256" key="1">
    <source>
        <dbReference type="ARBA" id="ARBA00023015"/>
    </source>
</evidence>
<dbReference type="PROSITE" id="PS01124">
    <property type="entry name" value="HTH_ARAC_FAMILY_2"/>
    <property type="match status" value="1"/>
</dbReference>
<dbReference type="RefSeq" id="WP_308951627.1">
    <property type="nucleotide sequence ID" value="NZ_JARXHW010000044.1"/>
</dbReference>
<evidence type="ECO:0000256" key="3">
    <source>
        <dbReference type="ARBA" id="ARBA00023163"/>
    </source>
</evidence>
<keyword evidence="1" id="KW-0805">Transcription regulation</keyword>
<reference evidence="5 6" key="1">
    <citation type="submission" date="2023-04" db="EMBL/GenBank/DDBJ databases">
        <title>A novel bacteria isolated from coastal sediment.</title>
        <authorList>
            <person name="Liu X.-J."/>
            <person name="Du Z.-J."/>
        </authorList>
    </citation>
    <scope>NUCLEOTIDE SEQUENCE [LARGE SCALE GENOMIC DNA]</scope>
    <source>
        <strain evidence="5 6">SDUM461003</strain>
    </source>
</reference>
<dbReference type="Gene3D" id="1.10.10.60">
    <property type="entry name" value="Homeodomain-like"/>
    <property type="match status" value="2"/>
</dbReference>
<dbReference type="InterPro" id="IPR009057">
    <property type="entry name" value="Homeodomain-like_sf"/>
</dbReference>
<sequence length="291" mass="33616">MCPFDSHFNLAGLRYAEWGNLDSRLLWIYEGTPLGDQGTFNPWRLSAWLLTAGSLRVKGEGREVVAGAGSWIFPPFAKDTREFSKDANILSIGFWLRWPDGRGLFELPDARVLPAEDLPQLERQARRLLRKVEQVLPRASVDLKTQVLDATTYFNLQRYFEDWVLVYLDAMRHLGVPEKLFSLTDERMLQAQVFLESQPLSKPLPMERVAAAINLSLSHADRLFREAYGLSLKAYWEERRTMAAVRDLKDSKLAVKEIAFRVGFKTASSFSHWFLKRRGVYPREFRARNSE</sequence>
<dbReference type="EMBL" id="JARXHW010000044">
    <property type="protein sequence ID" value="MDQ8208900.1"/>
    <property type="molecule type" value="Genomic_DNA"/>
</dbReference>
<keyword evidence="2" id="KW-0238">DNA-binding</keyword>